<dbReference type="RefSeq" id="WP_130253965.1">
    <property type="nucleotide sequence ID" value="NZ_PPSX01000009.1"/>
</dbReference>
<name>A0A4Q7IS67_9GAMM</name>
<dbReference type="PROSITE" id="PS51257">
    <property type="entry name" value="PROKAR_LIPOPROTEIN"/>
    <property type="match status" value="1"/>
</dbReference>
<accession>A0A4Q7IS67</accession>
<evidence type="ECO:0000256" key="1">
    <source>
        <dbReference type="SAM" id="SignalP"/>
    </source>
</evidence>
<comment type="caution">
    <text evidence="2">The sequence shown here is derived from an EMBL/GenBank/DDBJ whole genome shotgun (WGS) entry which is preliminary data.</text>
</comment>
<gene>
    <name evidence="2" type="ORF">C1E23_01980</name>
</gene>
<feature type="chain" id="PRO_5020882225" evidence="1">
    <location>
        <begin position="21"/>
        <end position="1418"/>
    </location>
</feature>
<proteinExistence type="predicted"/>
<evidence type="ECO:0000313" key="2">
    <source>
        <dbReference type="EMBL" id="RZQ54802.1"/>
    </source>
</evidence>
<sequence>MYKANYLILLLILFSCQLLAKPVPLQIAPAWVNTDLSLSQAKSLVSIKQGQQKSIFVPAGHWLNLPDDIFKKTTLWQGQSLYAMRKLQSNELVCKQARCQLPANPFAQIYRFVNHNDEWVHLDIKLGKYHRHPEPFRRALKLPLLANKLTLAQDHELYYQLNDKQSISLYFEAAKKLKLSVRKPMSNLKQDSKVFAQINGQPASIINVTNNHAPEYKQRKVSTINTDYIAVPQGSYLKITAFGDTLIKLEQAHRGIYDLDAPEKQTESLFNPYFTQQLDAEFFEIYTQQNLSQISHYSSASASALEQRRYQDLVSTLSTRRFAQVNNRSIPINSKTMTQNVITGYREAANQLYPTSQQKTLTSHQLTDTLDIDISQFQRIRNQLFLYIQAEQAGHLVVEFGKERQLIEFTAEKEFKRIILPVSLNSNTFKLFSADKRTVNVAIEVDDLLALPNSPLLYLMQGTLENKSATLQGLLNQQYALQADAYLNSLPLPLRTQVNPKAMGDDHKVLTQAMNFALTNPIKALPLLKQLVHSPIPSIALDAWRIRIDLLMQLDKASTANAYLESLLHSKKHLLSNFAARALLQRYQAANQIYKIQGLCALKHAQLTECKQLNNQILLAQQKNLMALWAMHDTFNNTQTAQINWLQNRLQSLIPITEPTSSSYEVHHFGTTSLQGDTTEYTAFQLHPEKPMQIYAQKEMTLQIKVRAPFIHNGTQHQQWLHLDTNKSQYILPVFVDVASTAQVTKSERRLSIANEAIIKLNRGEQLTLSSKHLKYVSLKVIPEELVYANLLNSNAVSLIFEQNFANLVHNPELSLKTLLSNALYRLSHGLLNNFEFNLLYAKLLNTQLPAQLVNLKNRVDHYGTWEAAKQYLNYSGTQLVDMTAMTKQSLAEQLSRHTSQNDQLEGLLIRPNHTLNLDFSELLQYQIKLVFEYSAAELVKSRYANVLVQSESKNLLWTVESDTLSELALTQDELKTGLISLRWMNPYVSQLISVKVQIFQQGRWQEAKLDTRQLFYFAQQNKQIIAKLKTDTVVKIERLHDQHREEEIALYPAGKISLKAEQSQLARIFTWQLDPNRAKTRFAPPVAPLIVEKPNYFHISDKKPFYEDIISTDENLTNVEGFMRYNRAGIFETEQSQSARHFADFGLKLRNKDQNHWYLLESFYTLDNQNYETFSINAQHNWLSDSSHWFSEARINNRWQNDSQISESHLTSNLSFKVGEIWRDDTSHRHQWWMQPFYYYTSITAEEYIADRLMSPSMFSFYREDHMHGWRASYQYRYQPWVDNQLSAGISSTSNQDWTSLDSISFNVQAQQFYQGHIFTVAGASQYKFSDQHRPNNTWQYLTQMSWQTLFDFSEETAGWIKLSWTQDWFRKDHSLRLEVSLGNLQNTGFGPFAHDEILFESLQLTHLLEQDIYEQR</sequence>
<keyword evidence="1" id="KW-0732">Signal</keyword>
<dbReference type="EMBL" id="PPSX01000009">
    <property type="protein sequence ID" value="RZQ54802.1"/>
    <property type="molecule type" value="Genomic_DNA"/>
</dbReference>
<dbReference type="Proteomes" id="UP000291338">
    <property type="component" value="Unassembled WGS sequence"/>
</dbReference>
<feature type="signal peptide" evidence="1">
    <location>
        <begin position="1"/>
        <end position="20"/>
    </location>
</feature>
<reference evidence="2 3" key="1">
    <citation type="submission" date="2018-01" db="EMBL/GenBank/DDBJ databases">
        <title>Co-occurrence of chitin degradation, pigmentation and bioactivity in marine Pseudoalteromonas.</title>
        <authorList>
            <person name="Paulsen S."/>
            <person name="Gram L."/>
            <person name="Machado H."/>
        </authorList>
    </citation>
    <scope>NUCLEOTIDE SEQUENCE [LARGE SCALE GENOMIC DNA]</scope>
    <source>
        <strain evidence="2 3">S3898</strain>
    </source>
</reference>
<evidence type="ECO:0000313" key="3">
    <source>
        <dbReference type="Proteomes" id="UP000291338"/>
    </source>
</evidence>
<protein>
    <submittedName>
        <fullName evidence="2">Uncharacterized protein</fullName>
    </submittedName>
</protein>
<organism evidence="2 3">
    <name type="scientific">Pseudoalteromonas phenolica</name>
    <dbReference type="NCBI Taxonomy" id="161398"/>
    <lineage>
        <taxon>Bacteria</taxon>
        <taxon>Pseudomonadati</taxon>
        <taxon>Pseudomonadota</taxon>
        <taxon>Gammaproteobacteria</taxon>
        <taxon>Alteromonadales</taxon>
        <taxon>Pseudoalteromonadaceae</taxon>
        <taxon>Pseudoalteromonas</taxon>
    </lineage>
</organism>